<dbReference type="AlphaFoldDB" id="A0A0F9LJX7"/>
<gene>
    <name evidence="1" type="ORF">LCGC14_1571690</name>
</gene>
<proteinExistence type="predicted"/>
<name>A0A0F9LJX7_9ZZZZ</name>
<sequence>MKNATLDPEQFEAVLQYALSFGAHQTTSGMSSLSTAREAWNELERLGTPVYVREFLQTEVGRLP</sequence>
<organism evidence="1">
    <name type="scientific">marine sediment metagenome</name>
    <dbReference type="NCBI Taxonomy" id="412755"/>
    <lineage>
        <taxon>unclassified sequences</taxon>
        <taxon>metagenomes</taxon>
        <taxon>ecological metagenomes</taxon>
    </lineage>
</organism>
<dbReference type="EMBL" id="LAZR01012264">
    <property type="protein sequence ID" value="KKM27745.1"/>
    <property type="molecule type" value="Genomic_DNA"/>
</dbReference>
<evidence type="ECO:0000313" key="1">
    <source>
        <dbReference type="EMBL" id="KKM27745.1"/>
    </source>
</evidence>
<reference evidence="1" key="1">
    <citation type="journal article" date="2015" name="Nature">
        <title>Complex archaea that bridge the gap between prokaryotes and eukaryotes.</title>
        <authorList>
            <person name="Spang A."/>
            <person name="Saw J.H."/>
            <person name="Jorgensen S.L."/>
            <person name="Zaremba-Niedzwiedzka K."/>
            <person name="Martijn J."/>
            <person name="Lind A.E."/>
            <person name="van Eijk R."/>
            <person name="Schleper C."/>
            <person name="Guy L."/>
            <person name="Ettema T.J."/>
        </authorList>
    </citation>
    <scope>NUCLEOTIDE SEQUENCE</scope>
</reference>
<comment type="caution">
    <text evidence="1">The sequence shown here is derived from an EMBL/GenBank/DDBJ whole genome shotgun (WGS) entry which is preliminary data.</text>
</comment>
<accession>A0A0F9LJX7</accession>
<protein>
    <submittedName>
        <fullName evidence="1">Uncharacterized protein</fullName>
    </submittedName>
</protein>